<name>A0A060RI53_9STRE</name>
<keyword evidence="6" id="KW-0378">Hydrolase</keyword>
<evidence type="ECO:0000313" key="7">
    <source>
        <dbReference type="Proteomes" id="UP000027584"/>
    </source>
</evidence>
<keyword evidence="3" id="KW-0547">Nucleotide-binding</keyword>
<dbReference type="PROSITE" id="PS00211">
    <property type="entry name" value="ABC_TRANSPORTER_1"/>
    <property type="match status" value="1"/>
</dbReference>
<evidence type="ECO:0000256" key="1">
    <source>
        <dbReference type="ARBA" id="ARBA00005417"/>
    </source>
</evidence>
<dbReference type="GO" id="GO:0005524">
    <property type="term" value="F:ATP binding"/>
    <property type="evidence" value="ECO:0007669"/>
    <property type="project" value="UniProtKB-KW"/>
</dbReference>
<dbReference type="InterPro" id="IPR003439">
    <property type="entry name" value="ABC_transporter-like_ATP-bd"/>
</dbReference>
<dbReference type="EC" id="3.6.3.-" evidence="6"/>
<feature type="domain" description="ABC transporter" evidence="5">
    <location>
        <begin position="31"/>
        <end position="248"/>
    </location>
</feature>
<dbReference type="PANTHER" id="PTHR42711">
    <property type="entry name" value="ABC TRANSPORTER ATP-BINDING PROTEIN"/>
    <property type="match status" value="1"/>
</dbReference>
<dbReference type="AlphaFoldDB" id="A0A060RI53"/>
<dbReference type="PROSITE" id="PS50893">
    <property type="entry name" value="ABC_TRANSPORTER_2"/>
    <property type="match status" value="1"/>
</dbReference>
<comment type="caution">
    <text evidence="6">The sequence shown here is derived from an EMBL/GenBank/DDBJ whole genome shotgun (WGS) entry which is preliminary data.</text>
</comment>
<dbReference type="Pfam" id="PF00005">
    <property type="entry name" value="ABC_tran"/>
    <property type="match status" value="1"/>
</dbReference>
<dbReference type="Gene3D" id="3.40.50.300">
    <property type="entry name" value="P-loop containing nucleotide triphosphate hydrolases"/>
    <property type="match status" value="1"/>
</dbReference>
<reference evidence="6 7" key="1">
    <citation type="submission" date="2014-02" db="EMBL/GenBank/DDBJ databases">
        <authorList>
            <person name="Manrique M."/>
        </authorList>
    </citation>
    <scope>NUCLEOTIDE SEQUENCE [LARGE SCALE GENOMIC DNA]</scope>
    <source>
        <strain evidence="6 7">LMG17956</strain>
    </source>
</reference>
<proteinExistence type="inferred from homology"/>
<dbReference type="GO" id="GO:0016887">
    <property type="term" value="F:ATP hydrolysis activity"/>
    <property type="evidence" value="ECO:0007669"/>
    <property type="project" value="InterPro"/>
</dbReference>
<dbReference type="InterPro" id="IPR050763">
    <property type="entry name" value="ABC_transporter_ATP-binding"/>
</dbReference>
<organism evidence="6 7">
    <name type="scientific">Streptococcus gallolyticus</name>
    <dbReference type="NCBI Taxonomy" id="315405"/>
    <lineage>
        <taxon>Bacteria</taxon>
        <taxon>Bacillati</taxon>
        <taxon>Bacillota</taxon>
        <taxon>Bacilli</taxon>
        <taxon>Lactobacillales</taxon>
        <taxon>Streptococcaceae</taxon>
        <taxon>Streptococcus</taxon>
    </lineage>
</organism>
<dbReference type="InterPro" id="IPR027417">
    <property type="entry name" value="P-loop_NTPase"/>
</dbReference>
<sequence length="311" mass="35223">MLFSTAYRKTPLLLGLFCYNGCKREEKVMLIRTKNLTKTFGDQLVIDHLNLEVEEGMLLAYIGTNGAGKSTTMRMLTGLLAPTSGEIELAPDLKIGMVFQESVLDAELTVLDNLRSRSALYRNRDKEWMGKLIRLTGIDTFLNQTYGTLSGGQRRRVDIVRALLNKPNLLFLDEPTTGLDIQTREAIWQLLRQLQAEENLTIFLTTHYLEEAENADMAYIIDHGKVLAKGSAKELKETYTQPHLLIKTQQVKAFQDTDYYLQANDCLKIEVNSVSEALTILADKRAVIEDFDYKKANINDVFLSITGREMA</sequence>
<dbReference type="Proteomes" id="UP000027584">
    <property type="component" value="Unassembled WGS sequence"/>
</dbReference>
<keyword evidence="4 6" id="KW-0067">ATP-binding</keyword>
<evidence type="ECO:0000256" key="3">
    <source>
        <dbReference type="ARBA" id="ARBA00022741"/>
    </source>
</evidence>
<evidence type="ECO:0000259" key="5">
    <source>
        <dbReference type="PROSITE" id="PS50893"/>
    </source>
</evidence>
<dbReference type="SMART" id="SM00382">
    <property type="entry name" value="AAA"/>
    <property type="match status" value="1"/>
</dbReference>
<dbReference type="PANTHER" id="PTHR42711:SF5">
    <property type="entry name" value="ABC TRANSPORTER ATP-BINDING PROTEIN NATA"/>
    <property type="match status" value="1"/>
</dbReference>
<gene>
    <name evidence="6" type="ORF">BN963_SGAL_01608</name>
</gene>
<protein>
    <submittedName>
        <fullName evidence="6">ABC transporter, ATP-binding protein</fullName>
        <ecNumber evidence="6">3.6.3.-</ecNumber>
    </submittedName>
</protein>
<dbReference type="InterPro" id="IPR017871">
    <property type="entry name" value="ABC_transporter-like_CS"/>
</dbReference>
<evidence type="ECO:0000313" key="6">
    <source>
        <dbReference type="EMBL" id="CDO18410.1"/>
    </source>
</evidence>
<dbReference type="EMBL" id="CCBC010000185">
    <property type="protein sequence ID" value="CDO18410.1"/>
    <property type="molecule type" value="Genomic_DNA"/>
</dbReference>
<evidence type="ECO:0000256" key="4">
    <source>
        <dbReference type="ARBA" id="ARBA00022840"/>
    </source>
</evidence>
<dbReference type="InterPro" id="IPR003593">
    <property type="entry name" value="AAA+_ATPase"/>
</dbReference>
<keyword evidence="2" id="KW-0813">Transport</keyword>
<dbReference type="SUPFAM" id="SSF52540">
    <property type="entry name" value="P-loop containing nucleoside triphosphate hydrolases"/>
    <property type="match status" value="1"/>
</dbReference>
<evidence type="ECO:0000256" key="2">
    <source>
        <dbReference type="ARBA" id="ARBA00022448"/>
    </source>
</evidence>
<accession>A0A060RI53</accession>
<reference evidence="6 7" key="2">
    <citation type="submission" date="2014-05" db="EMBL/GenBank/DDBJ databases">
        <title>Genome sequence of Streptococcus gallolyticus.</title>
        <authorList>
            <person name="Del Campo R."/>
        </authorList>
    </citation>
    <scope>NUCLEOTIDE SEQUENCE [LARGE SCALE GENOMIC DNA]</scope>
    <source>
        <strain evidence="6 7">LMG17956</strain>
    </source>
</reference>
<comment type="similarity">
    <text evidence="1">Belongs to the ABC transporter superfamily.</text>
</comment>